<dbReference type="EMBL" id="MU274932">
    <property type="protein sequence ID" value="KAI0085373.1"/>
    <property type="molecule type" value="Genomic_DNA"/>
</dbReference>
<organism evidence="1 2">
    <name type="scientific">Irpex rosettiformis</name>
    <dbReference type="NCBI Taxonomy" id="378272"/>
    <lineage>
        <taxon>Eukaryota</taxon>
        <taxon>Fungi</taxon>
        <taxon>Dikarya</taxon>
        <taxon>Basidiomycota</taxon>
        <taxon>Agaricomycotina</taxon>
        <taxon>Agaricomycetes</taxon>
        <taxon>Polyporales</taxon>
        <taxon>Irpicaceae</taxon>
        <taxon>Irpex</taxon>
    </lineage>
</organism>
<gene>
    <name evidence="1" type="ORF">BDY19DRAFT_996905</name>
</gene>
<accession>A0ACB8TTP9</accession>
<comment type="caution">
    <text evidence="1">The sequence shown here is derived from an EMBL/GenBank/DDBJ whole genome shotgun (WGS) entry which is preliminary data.</text>
</comment>
<keyword evidence="2" id="KW-1185">Reference proteome</keyword>
<protein>
    <submittedName>
        <fullName evidence="1">Uncharacterized protein</fullName>
    </submittedName>
</protein>
<evidence type="ECO:0000313" key="2">
    <source>
        <dbReference type="Proteomes" id="UP001055072"/>
    </source>
</evidence>
<sequence>MFSGEFIADFNEKKVAVVVGVESVFKEQQYEDVDEDWDSDEGSGDDSGESSIEDSESSVEGSSEDSSLLMDVDDDELTQPTERAIPGSFYLPWVAYLPEKEATTTTKIVFK</sequence>
<name>A0ACB8TTP9_9APHY</name>
<evidence type="ECO:0000313" key="1">
    <source>
        <dbReference type="EMBL" id="KAI0085373.1"/>
    </source>
</evidence>
<dbReference type="Proteomes" id="UP001055072">
    <property type="component" value="Unassembled WGS sequence"/>
</dbReference>
<reference evidence="1" key="1">
    <citation type="journal article" date="2021" name="Environ. Microbiol.">
        <title>Gene family expansions and transcriptome signatures uncover fungal adaptations to wood decay.</title>
        <authorList>
            <person name="Hage H."/>
            <person name="Miyauchi S."/>
            <person name="Viragh M."/>
            <person name="Drula E."/>
            <person name="Min B."/>
            <person name="Chaduli D."/>
            <person name="Navarro D."/>
            <person name="Favel A."/>
            <person name="Norest M."/>
            <person name="Lesage-Meessen L."/>
            <person name="Balint B."/>
            <person name="Merenyi Z."/>
            <person name="de Eugenio L."/>
            <person name="Morin E."/>
            <person name="Martinez A.T."/>
            <person name="Baldrian P."/>
            <person name="Stursova M."/>
            <person name="Martinez M.J."/>
            <person name="Novotny C."/>
            <person name="Magnuson J.K."/>
            <person name="Spatafora J.W."/>
            <person name="Maurice S."/>
            <person name="Pangilinan J."/>
            <person name="Andreopoulos W."/>
            <person name="LaButti K."/>
            <person name="Hundley H."/>
            <person name="Na H."/>
            <person name="Kuo A."/>
            <person name="Barry K."/>
            <person name="Lipzen A."/>
            <person name="Henrissat B."/>
            <person name="Riley R."/>
            <person name="Ahrendt S."/>
            <person name="Nagy L.G."/>
            <person name="Grigoriev I.V."/>
            <person name="Martin F."/>
            <person name="Rosso M.N."/>
        </authorList>
    </citation>
    <scope>NUCLEOTIDE SEQUENCE</scope>
    <source>
        <strain evidence="1">CBS 384.51</strain>
    </source>
</reference>
<proteinExistence type="predicted"/>